<evidence type="ECO:0000313" key="2">
    <source>
        <dbReference type="Proteomes" id="UP000600026"/>
    </source>
</evidence>
<sequence>MNNVMPPQAPKGAVTWWRRFHGAFRMLCLLAVGVVALGVAANAAPAKRQAHRASTAGPTIVMEQIVSTGSAVYALSSDHQGVYEWSTHQSNWIKVHGPAKNIYAGGGHLYATDTAPGNIHKYKRSPGQWDRIGSPGLTFVASGEKVYGISPDKSGVWEYTGKDDIWTRISGPASNIYAAPHKDVRRTVKDLSRRPISTLYKTDLATGELYSYDEKPDRWSKAGRPGATFAVTDKNLYGLTPDGAAVIERDAKSGKWKPVGGPSGHIFASNTLYRTDKATGDLYKYNGKPGEWNRIGGPAAAFATSGDYLYRLSSDRRSVQKYDGDGTTDEWRNLRAPVAPATHAEKAARLTALTQFGADATNAWYRKYGAYRTGKPDRYEFRWSTNVCNSPAPNAVGSYDFTLACVRHDFGYRNYRDLFGETAFVTNEAGKQRMDLIFRQDLKEICDQRGFPEVYTPAERTACHQAATVYFGAVATAR</sequence>
<name>A0A919H6X3_9ACTN</name>
<dbReference type="SUPFAM" id="SSF48619">
    <property type="entry name" value="Phospholipase A2, PLA2"/>
    <property type="match status" value="1"/>
</dbReference>
<reference evidence="1" key="1">
    <citation type="submission" date="2020-09" db="EMBL/GenBank/DDBJ databases">
        <title>Whole genome shotgun sequence of Streptomyces xanthophaeus NBRC 12829.</title>
        <authorList>
            <person name="Komaki H."/>
            <person name="Tamura T."/>
        </authorList>
    </citation>
    <scope>NUCLEOTIDE SEQUENCE</scope>
    <source>
        <strain evidence="1">NBRC 12829</strain>
    </source>
</reference>
<accession>A0A919H6X3</accession>
<organism evidence="1 2">
    <name type="scientific">Streptomyces xanthophaeus</name>
    <dbReference type="NCBI Taxonomy" id="67385"/>
    <lineage>
        <taxon>Bacteria</taxon>
        <taxon>Bacillati</taxon>
        <taxon>Actinomycetota</taxon>
        <taxon>Actinomycetes</taxon>
        <taxon>Kitasatosporales</taxon>
        <taxon>Streptomycetaceae</taxon>
        <taxon>Streptomyces</taxon>
    </lineage>
</organism>
<comment type="caution">
    <text evidence="1">The sequence shown here is derived from an EMBL/GenBank/DDBJ whole genome shotgun (WGS) entry which is preliminary data.</text>
</comment>
<evidence type="ECO:0000313" key="1">
    <source>
        <dbReference type="EMBL" id="GHI90277.1"/>
    </source>
</evidence>
<dbReference type="InterPro" id="IPR015141">
    <property type="entry name" value="PLipase_A2_prok/fun"/>
</dbReference>
<proteinExistence type="predicted"/>
<protein>
    <recommendedName>
        <fullName evidence="3">Phospholipase A2-like protein</fullName>
    </recommendedName>
</protein>
<dbReference type="Pfam" id="PF09056">
    <property type="entry name" value="Phospholip_A2_3"/>
    <property type="match status" value="1"/>
</dbReference>
<dbReference type="GO" id="GO:0006644">
    <property type="term" value="P:phospholipid metabolic process"/>
    <property type="evidence" value="ECO:0007669"/>
    <property type="project" value="InterPro"/>
</dbReference>
<dbReference type="OrthoDB" id="3679112at2"/>
<keyword evidence="2" id="KW-1185">Reference proteome</keyword>
<dbReference type="RefSeq" id="WP_051902654.1">
    <property type="nucleotide sequence ID" value="NZ_BNEE01000008.1"/>
</dbReference>
<dbReference type="Gene3D" id="1.20.90.10">
    <property type="entry name" value="Phospholipase A2 domain"/>
    <property type="match status" value="1"/>
</dbReference>
<gene>
    <name evidence="1" type="ORF">Sxan_76410</name>
</gene>
<dbReference type="InterPro" id="IPR036444">
    <property type="entry name" value="PLipase_A2_dom_sf"/>
</dbReference>
<dbReference type="GO" id="GO:0004623">
    <property type="term" value="F:phospholipase A2 activity"/>
    <property type="evidence" value="ECO:0007669"/>
    <property type="project" value="InterPro"/>
</dbReference>
<dbReference type="AlphaFoldDB" id="A0A919H6X3"/>
<evidence type="ECO:0008006" key="3">
    <source>
        <dbReference type="Google" id="ProtNLM"/>
    </source>
</evidence>
<dbReference type="Proteomes" id="UP000600026">
    <property type="component" value="Unassembled WGS sequence"/>
</dbReference>
<dbReference type="EMBL" id="BNEE01000008">
    <property type="protein sequence ID" value="GHI90277.1"/>
    <property type="molecule type" value="Genomic_DNA"/>
</dbReference>
<dbReference type="GO" id="GO:0050482">
    <property type="term" value="P:arachidonate secretion"/>
    <property type="evidence" value="ECO:0007669"/>
    <property type="project" value="InterPro"/>
</dbReference>
<dbReference type="SUPFAM" id="SSF63825">
    <property type="entry name" value="YWTD domain"/>
    <property type="match status" value="1"/>
</dbReference>